<evidence type="ECO:0000313" key="3">
    <source>
        <dbReference type="Proteomes" id="UP000229385"/>
    </source>
</evidence>
<feature type="transmembrane region" description="Helical" evidence="1">
    <location>
        <begin position="428"/>
        <end position="461"/>
    </location>
</feature>
<feature type="transmembrane region" description="Helical" evidence="1">
    <location>
        <begin position="549"/>
        <end position="567"/>
    </location>
</feature>
<keyword evidence="1" id="KW-1133">Transmembrane helix</keyword>
<feature type="transmembrane region" description="Helical" evidence="1">
    <location>
        <begin position="388"/>
        <end position="408"/>
    </location>
</feature>
<feature type="transmembrane region" description="Helical" evidence="1">
    <location>
        <begin position="364"/>
        <end position="381"/>
    </location>
</feature>
<dbReference type="Proteomes" id="UP000229385">
    <property type="component" value="Unassembled WGS sequence"/>
</dbReference>
<name>A0A2M7XCT6_9BACT</name>
<keyword evidence="1" id="KW-0812">Transmembrane</keyword>
<feature type="transmembrane region" description="Helical" evidence="1">
    <location>
        <begin position="633"/>
        <end position="652"/>
    </location>
</feature>
<gene>
    <name evidence="2" type="ORF">CO174_02180</name>
</gene>
<dbReference type="AlphaFoldDB" id="A0A2M7XCT6"/>
<comment type="caution">
    <text evidence="2">The sequence shown here is derived from an EMBL/GenBank/DDBJ whole genome shotgun (WGS) entry which is preliminary data.</text>
</comment>
<proteinExistence type="predicted"/>
<keyword evidence="1" id="KW-0472">Membrane</keyword>
<dbReference type="EMBL" id="PFWU01000028">
    <property type="protein sequence ID" value="PJA45632.1"/>
    <property type="molecule type" value="Genomic_DNA"/>
</dbReference>
<organism evidence="2 3">
    <name type="scientific">Candidatus Uhrbacteria bacterium CG_4_9_14_3_um_filter_50_9</name>
    <dbReference type="NCBI Taxonomy" id="1975035"/>
    <lineage>
        <taxon>Bacteria</taxon>
        <taxon>Candidatus Uhriibacteriota</taxon>
    </lineage>
</organism>
<evidence type="ECO:0000313" key="2">
    <source>
        <dbReference type="EMBL" id="PJA45632.1"/>
    </source>
</evidence>
<sequence length="737" mass="80188">MSQQQFNQLFLGEMTEVAARQQADQLLNRHRANGARGAISALFSDRGMEQRARRIAATIPGLNYGPPVLAAALASLVKSRGFADQILKGDNSAFANSVRTFARLLPALSMGVGESLSDAIERWVSEVEDDPSIPKQDRKGMLDGDRLYLCSSVPGVVFVARVDDNGDIVWLDQGALIPEVINNHGEWRQAYTVWHQIGRGNTRQVGPKNNRQPVTDRGQPFCFKISADEAVQILGQVGADDRSIQAVQALLRKPNYYRDLSDESITVLLATSRASRRFNPIQCKVYEDFLRDLPKNGNAIGVNRFLERFHTLVVDPAGRPNLADDDFLTLIEAIDQHLDANLEPATRFMRKVAEGYDRLTRVRGLNPLVAAPVALLVGIAVTTPVWGAGLVTIGAALAFSVTFWHGFVMHVSSTTTASLLGATGNSVYIGMLSVLIGSIGWFAITWSFPVWELVVNTLFFWLPEEHRGWLRSIGRKIAAFAMGYGALQAVLIFLEVDVMFRVLTLAPAMAKLAVGFALTEAELSKGSYVAKMIAKSDALRLNKWFGNRLLVLVIVAGILFGGSPYVTSGLTLTGAAAFMAGLIVASNWWLGVAAILVAATVVAWMVHSRLQKRTQIQIVGGQPWVHTPEVPRFVLVPACLAVMALIGFMIFAPPASKVDMAKLIDPTVKVENVKTVDMATGAWMRHQTKTGKSGAVKSEKVTGTIVTNSAPSPTKSVDICSSSASNYTKKREKCPGF</sequence>
<accession>A0A2M7XCT6</accession>
<feature type="transmembrane region" description="Helical" evidence="1">
    <location>
        <begin position="587"/>
        <end position="606"/>
    </location>
</feature>
<reference evidence="3" key="1">
    <citation type="submission" date="2017-09" db="EMBL/GenBank/DDBJ databases">
        <title>Depth-based differentiation of microbial function through sediment-hosted aquifers and enrichment of novel symbionts in the deep terrestrial subsurface.</title>
        <authorList>
            <person name="Probst A.J."/>
            <person name="Ladd B."/>
            <person name="Jarett J.K."/>
            <person name="Geller-Mcgrath D.E."/>
            <person name="Sieber C.M.K."/>
            <person name="Emerson J.B."/>
            <person name="Anantharaman K."/>
            <person name="Thomas B.C."/>
            <person name="Malmstrom R."/>
            <person name="Stieglmeier M."/>
            <person name="Klingl A."/>
            <person name="Woyke T."/>
            <person name="Ryan C.M."/>
            <person name="Banfield J.F."/>
        </authorList>
    </citation>
    <scope>NUCLEOTIDE SEQUENCE [LARGE SCALE GENOMIC DNA]</scope>
</reference>
<feature type="transmembrane region" description="Helical" evidence="1">
    <location>
        <begin position="473"/>
        <end position="494"/>
    </location>
</feature>
<protein>
    <submittedName>
        <fullName evidence="2">Uncharacterized protein</fullName>
    </submittedName>
</protein>
<evidence type="ECO:0000256" key="1">
    <source>
        <dbReference type="SAM" id="Phobius"/>
    </source>
</evidence>